<name>A0A3N4IK47_ASCIM</name>
<organism evidence="2 3">
    <name type="scientific">Ascobolus immersus RN42</name>
    <dbReference type="NCBI Taxonomy" id="1160509"/>
    <lineage>
        <taxon>Eukaryota</taxon>
        <taxon>Fungi</taxon>
        <taxon>Dikarya</taxon>
        <taxon>Ascomycota</taxon>
        <taxon>Pezizomycotina</taxon>
        <taxon>Pezizomycetes</taxon>
        <taxon>Pezizales</taxon>
        <taxon>Ascobolaceae</taxon>
        <taxon>Ascobolus</taxon>
    </lineage>
</organism>
<feature type="region of interest" description="Disordered" evidence="1">
    <location>
        <begin position="31"/>
        <end position="66"/>
    </location>
</feature>
<gene>
    <name evidence="2" type="ORF">BJ508DRAFT_303102</name>
</gene>
<dbReference type="Proteomes" id="UP000275078">
    <property type="component" value="Unassembled WGS sequence"/>
</dbReference>
<evidence type="ECO:0000313" key="3">
    <source>
        <dbReference type="Proteomes" id="UP000275078"/>
    </source>
</evidence>
<evidence type="ECO:0000256" key="1">
    <source>
        <dbReference type="SAM" id="MobiDB-lite"/>
    </source>
</evidence>
<accession>A0A3N4IK47</accession>
<proteinExistence type="predicted"/>
<reference evidence="2 3" key="1">
    <citation type="journal article" date="2018" name="Nat. Ecol. Evol.">
        <title>Pezizomycetes genomes reveal the molecular basis of ectomycorrhizal truffle lifestyle.</title>
        <authorList>
            <person name="Murat C."/>
            <person name="Payen T."/>
            <person name="Noel B."/>
            <person name="Kuo A."/>
            <person name="Morin E."/>
            <person name="Chen J."/>
            <person name="Kohler A."/>
            <person name="Krizsan K."/>
            <person name="Balestrini R."/>
            <person name="Da Silva C."/>
            <person name="Montanini B."/>
            <person name="Hainaut M."/>
            <person name="Levati E."/>
            <person name="Barry K.W."/>
            <person name="Belfiori B."/>
            <person name="Cichocki N."/>
            <person name="Clum A."/>
            <person name="Dockter R.B."/>
            <person name="Fauchery L."/>
            <person name="Guy J."/>
            <person name="Iotti M."/>
            <person name="Le Tacon F."/>
            <person name="Lindquist E.A."/>
            <person name="Lipzen A."/>
            <person name="Malagnac F."/>
            <person name="Mello A."/>
            <person name="Molinier V."/>
            <person name="Miyauchi S."/>
            <person name="Poulain J."/>
            <person name="Riccioni C."/>
            <person name="Rubini A."/>
            <person name="Sitrit Y."/>
            <person name="Splivallo R."/>
            <person name="Traeger S."/>
            <person name="Wang M."/>
            <person name="Zifcakova L."/>
            <person name="Wipf D."/>
            <person name="Zambonelli A."/>
            <person name="Paolocci F."/>
            <person name="Nowrousian M."/>
            <person name="Ottonello S."/>
            <person name="Baldrian P."/>
            <person name="Spatafora J.W."/>
            <person name="Henrissat B."/>
            <person name="Nagy L.G."/>
            <person name="Aury J.M."/>
            <person name="Wincker P."/>
            <person name="Grigoriev I.V."/>
            <person name="Bonfante P."/>
            <person name="Martin F.M."/>
        </authorList>
    </citation>
    <scope>NUCLEOTIDE SEQUENCE [LARGE SCALE GENOMIC DNA]</scope>
    <source>
        <strain evidence="2 3">RN42</strain>
    </source>
</reference>
<dbReference type="EMBL" id="ML119655">
    <property type="protein sequence ID" value="RPA85058.1"/>
    <property type="molecule type" value="Genomic_DNA"/>
</dbReference>
<evidence type="ECO:0000313" key="2">
    <source>
        <dbReference type="EMBL" id="RPA85058.1"/>
    </source>
</evidence>
<protein>
    <submittedName>
        <fullName evidence="2">Uncharacterized protein</fullName>
    </submittedName>
</protein>
<sequence length="150" mass="17191">MEESRSFRLTPLHLRKLQKYLCEESAQGRNNFKGNTYAGQGEDGLGKLNTKKTSPKCASEQPIRPQNVQTRHALQLTLRKTISYLSVRLYSKKETAKSTAVTSSTKGYRFGEIARQGRWKSLLFARPMGHQFRSRPPKRPEIKYASVFEP</sequence>
<keyword evidence="3" id="KW-1185">Reference proteome</keyword>
<dbReference type="AlphaFoldDB" id="A0A3N4IK47"/>